<evidence type="ECO:0000313" key="3">
    <source>
        <dbReference type="Proteomes" id="UP001362999"/>
    </source>
</evidence>
<organism evidence="2 3">
    <name type="scientific">Favolaschia claudopus</name>
    <dbReference type="NCBI Taxonomy" id="2862362"/>
    <lineage>
        <taxon>Eukaryota</taxon>
        <taxon>Fungi</taxon>
        <taxon>Dikarya</taxon>
        <taxon>Basidiomycota</taxon>
        <taxon>Agaricomycotina</taxon>
        <taxon>Agaricomycetes</taxon>
        <taxon>Agaricomycetidae</taxon>
        <taxon>Agaricales</taxon>
        <taxon>Marasmiineae</taxon>
        <taxon>Mycenaceae</taxon>
        <taxon>Favolaschia</taxon>
    </lineage>
</organism>
<feature type="transmembrane region" description="Helical" evidence="1">
    <location>
        <begin position="40"/>
        <end position="58"/>
    </location>
</feature>
<evidence type="ECO:0000313" key="2">
    <source>
        <dbReference type="EMBL" id="KAK7039807.1"/>
    </source>
</evidence>
<sequence length="103" mass="11784">MSTEGSFPTIRVHFLRSRKARGEDSTAFQSVILAYLRGLLTNYFALTLPFLCLVLDIVHRRVYAFIHVESADIKNARWIGRILTISDSLKQRISSVEGKQKDE</sequence>
<keyword evidence="1" id="KW-0812">Transmembrane</keyword>
<gene>
    <name evidence="2" type="ORF">R3P38DRAFT_2769949</name>
</gene>
<comment type="caution">
    <text evidence="2">The sequence shown here is derived from an EMBL/GenBank/DDBJ whole genome shotgun (WGS) entry which is preliminary data.</text>
</comment>
<keyword evidence="1" id="KW-0472">Membrane</keyword>
<proteinExistence type="predicted"/>
<dbReference type="EMBL" id="JAWWNJ010000016">
    <property type="protein sequence ID" value="KAK7039807.1"/>
    <property type="molecule type" value="Genomic_DNA"/>
</dbReference>
<reference evidence="2 3" key="1">
    <citation type="journal article" date="2024" name="J Genomics">
        <title>Draft genome sequencing and assembly of Favolaschia claudopus CIRM-BRFM 2984 isolated from oak limbs.</title>
        <authorList>
            <person name="Navarro D."/>
            <person name="Drula E."/>
            <person name="Chaduli D."/>
            <person name="Cazenave R."/>
            <person name="Ahrendt S."/>
            <person name="Wang J."/>
            <person name="Lipzen A."/>
            <person name="Daum C."/>
            <person name="Barry K."/>
            <person name="Grigoriev I.V."/>
            <person name="Favel A."/>
            <person name="Rosso M.N."/>
            <person name="Martin F."/>
        </authorList>
    </citation>
    <scope>NUCLEOTIDE SEQUENCE [LARGE SCALE GENOMIC DNA]</scope>
    <source>
        <strain evidence="2 3">CIRM-BRFM 2984</strain>
    </source>
</reference>
<keyword evidence="1" id="KW-1133">Transmembrane helix</keyword>
<evidence type="ECO:0000256" key="1">
    <source>
        <dbReference type="SAM" id="Phobius"/>
    </source>
</evidence>
<accession>A0AAW0CLG3</accession>
<name>A0AAW0CLG3_9AGAR</name>
<dbReference type="Proteomes" id="UP001362999">
    <property type="component" value="Unassembled WGS sequence"/>
</dbReference>
<keyword evidence="3" id="KW-1185">Reference proteome</keyword>
<protein>
    <submittedName>
        <fullName evidence="2">Uncharacterized protein</fullName>
    </submittedName>
</protein>
<dbReference type="AlphaFoldDB" id="A0AAW0CLG3"/>